<keyword evidence="3" id="KW-1185">Reference proteome</keyword>
<evidence type="ECO:0000313" key="3">
    <source>
        <dbReference type="Proteomes" id="UP001589562"/>
    </source>
</evidence>
<comment type="caution">
    <text evidence="2">The sequence shown here is derived from an EMBL/GenBank/DDBJ whole genome shotgun (WGS) entry which is preliminary data.</text>
</comment>
<evidence type="ECO:0000259" key="1">
    <source>
        <dbReference type="Pfam" id="PF12867"/>
    </source>
</evidence>
<reference evidence="2 3" key="1">
    <citation type="submission" date="2024-09" db="EMBL/GenBank/DDBJ databases">
        <authorList>
            <person name="Sun Q."/>
            <person name="Mori K."/>
        </authorList>
    </citation>
    <scope>NUCLEOTIDE SEQUENCE [LARGE SCALE GENOMIC DNA]</scope>
    <source>
        <strain evidence="2 3">CECT 8365</strain>
    </source>
</reference>
<dbReference type="InterPro" id="IPR024775">
    <property type="entry name" value="DinB-like"/>
</dbReference>
<evidence type="ECO:0000313" key="2">
    <source>
        <dbReference type="EMBL" id="MFB9107713.1"/>
    </source>
</evidence>
<dbReference type="EMBL" id="JBHMFE010000008">
    <property type="protein sequence ID" value="MFB9107713.1"/>
    <property type="molecule type" value="Genomic_DNA"/>
</dbReference>
<proteinExistence type="predicted"/>
<dbReference type="RefSeq" id="WP_278009375.1">
    <property type="nucleotide sequence ID" value="NZ_CP121112.1"/>
</dbReference>
<feature type="domain" description="DinB-like" evidence="1">
    <location>
        <begin position="8"/>
        <end position="156"/>
    </location>
</feature>
<dbReference type="Gene3D" id="1.20.120.450">
    <property type="entry name" value="dinb family like domain"/>
    <property type="match status" value="1"/>
</dbReference>
<sequence length="170" mass="19475">MELKQEITTTFEQLNETISLFTQEEINRIPFEGSWTAGQVIRHIIKATSGFTKVCDSNTKKLDQPADAKIATLKEIFLNLNKKYESPDFIYPESKEYDKINLLATLQKIKNEMLGIATNYDLTLTCMDFEIPGIGNLTIYELLSFGVFHTQRHTYQLKNICTSLKNNPEA</sequence>
<accession>A0ABV5H7D4</accession>
<dbReference type="SUPFAM" id="SSF109854">
    <property type="entry name" value="DinB/YfiT-like putative metalloenzymes"/>
    <property type="match status" value="1"/>
</dbReference>
<dbReference type="InterPro" id="IPR034660">
    <property type="entry name" value="DinB/YfiT-like"/>
</dbReference>
<name>A0ABV5H7D4_9FLAO</name>
<organism evidence="2 3">
    <name type="scientific">Flavobacterium gyeonganense</name>
    <dbReference type="NCBI Taxonomy" id="1310418"/>
    <lineage>
        <taxon>Bacteria</taxon>
        <taxon>Pseudomonadati</taxon>
        <taxon>Bacteroidota</taxon>
        <taxon>Flavobacteriia</taxon>
        <taxon>Flavobacteriales</taxon>
        <taxon>Flavobacteriaceae</taxon>
        <taxon>Flavobacterium</taxon>
    </lineage>
</organism>
<dbReference type="Pfam" id="PF12867">
    <property type="entry name" value="DinB_2"/>
    <property type="match status" value="1"/>
</dbReference>
<dbReference type="Proteomes" id="UP001589562">
    <property type="component" value="Unassembled WGS sequence"/>
</dbReference>
<protein>
    <submittedName>
        <fullName evidence="2">DinB family protein</fullName>
    </submittedName>
</protein>
<gene>
    <name evidence="2" type="ORF">ACFFVK_03915</name>
</gene>